<dbReference type="Proteomes" id="UP000034392">
    <property type="component" value="Chromosome"/>
</dbReference>
<sequence length="201" mass="23174">MGRKKQYGPGYDIHHAEELFEQSVERKKPDYRYVALAIGKSPAAPPDWAILACIQARQEEERKAASLTPDLVSPVLDDLAKFFAQEQWAFEDRLKGSKGPLPAFSPTPFRKALRLVLSGKERWKDHINGANDDWQAPFREAWRREQEGDVLQSHFFQLDGFKTTSRIERVLCQLLGQEYDGPEDLEHTAWIAKRLIEINRV</sequence>
<gene>
    <name evidence="1" type="ORF">WYH_00587</name>
</gene>
<dbReference type="STRING" id="1267766.WYH_00587"/>
<reference evidence="1" key="1">
    <citation type="submission" date="2015-05" db="EMBL/GenBank/DDBJ databases">
        <title>The complete genome of Altererythrobacter atlanticus strain 26DY36.</title>
        <authorList>
            <person name="Wu Y.-H."/>
            <person name="Cheng H."/>
            <person name="Wu X.-W."/>
        </authorList>
    </citation>
    <scope>NUCLEOTIDE SEQUENCE [LARGE SCALE GENOMIC DNA]</scope>
    <source>
        <strain evidence="1">26DY36</strain>
    </source>
</reference>
<evidence type="ECO:0000313" key="2">
    <source>
        <dbReference type="Proteomes" id="UP000034392"/>
    </source>
</evidence>
<organism evidence="1 2">
    <name type="scientific">Croceibacterium atlanticum</name>
    <dbReference type="NCBI Taxonomy" id="1267766"/>
    <lineage>
        <taxon>Bacteria</taxon>
        <taxon>Pseudomonadati</taxon>
        <taxon>Pseudomonadota</taxon>
        <taxon>Alphaproteobacteria</taxon>
        <taxon>Sphingomonadales</taxon>
        <taxon>Erythrobacteraceae</taxon>
        <taxon>Croceibacterium</taxon>
    </lineage>
</organism>
<evidence type="ECO:0000313" key="1">
    <source>
        <dbReference type="EMBL" id="AKH41644.1"/>
    </source>
</evidence>
<proteinExistence type="predicted"/>
<dbReference type="OrthoDB" id="7433147at2"/>
<dbReference type="AlphaFoldDB" id="A0A0F7KQ13"/>
<accession>A0A0F7KQ13</accession>
<name>A0A0F7KQ13_9SPHN</name>
<dbReference type="RefSeq" id="WP_046902634.1">
    <property type="nucleotide sequence ID" value="NZ_CP011452.2"/>
</dbReference>
<dbReference type="EMBL" id="CP011452">
    <property type="protein sequence ID" value="AKH41644.1"/>
    <property type="molecule type" value="Genomic_DNA"/>
</dbReference>
<keyword evidence="2" id="KW-1185">Reference proteome</keyword>
<dbReference type="KEGG" id="aay:WYH_00587"/>
<dbReference type="PATRIC" id="fig|1267766.3.peg.593"/>
<protein>
    <submittedName>
        <fullName evidence="1">Uncharacterized protein</fullName>
    </submittedName>
</protein>